<keyword evidence="2" id="KW-1185">Reference proteome</keyword>
<accession>B0DJZ3</accession>
<protein>
    <submittedName>
        <fullName evidence="1">Predicted protein</fullName>
    </submittedName>
</protein>
<dbReference type="InParanoid" id="B0DJZ3"/>
<evidence type="ECO:0000313" key="1">
    <source>
        <dbReference type="EMBL" id="EDR05100.1"/>
    </source>
</evidence>
<dbReference type="EMBL" id="DS547115">
    <property type="protein sequence ID" value="EDR05100.1"/>
    <property type="molecule type" value="Genomic_DNA"/>
</dbReference>
<dbReference type="KEGG" id="lbc:LACBIDRAFT_330222"/>
<dbReference type="RefSeq" id="XP_001884490.1">
    <property type="nucleotide sequence ID" value="XM_001884455.1"/>
</dbReference>
<dbReference type="OrthoDB" id="2971085at2759"/>
<organism evidence="2">
    <name type="scientific">Laccaria bicolor (strain S238N-H82 / ATCC MYA-4686)</name>
    <name type="common">Bicoloured deceiver</name>
    <name type="synonym">Laccaria laccata var. bicolor</name>
    <dbReference type="NCBI Taxonomy" id="486041"/>
    <lineage>
        <taxon>Eukaryota</taxon>
        <taxon>Fungi</taxon>
        <taxon>Dikarya</taxon>
        <taxon>Basidiomycota</taxon>
        <taxon>Agaricomycotina</taxon>
        <taxon>Agaricomycetes</taxon>
        <taxon>Agaricomycetidae</taxon>
        <taxon>Agaricales</taxon>
        <taxon>Agaricineae</taxon>
        <taxon>Hydnangiaceae</taxon>
        <taxon>Laccaria</taxon>
    </lineage>
</organism>
<sequence>MPLSVSATSPSLHPLLTSNQNAQKKQISAALDILETKTLLFDWSTQWVSVHDGNTSQLGGLKPGCRQDSAAPKLYWVGIFNVSNKRIVPPPLIQASFAAVPDTATAVAALRVALADA</sequence>
<proteinExistence type="predicted"/>
<reference evidence="1 2" key="1">
    <citation type="journal article" date="2008" name="Nature">
        <title>The genome of Laccaria bicolor provides insights into mycorrhizal symbiosis.</title>
        <authorList>
            <person name="Martin F."/>
            <person name="Aerts A."/>
            <person name="Ahren D."/>
            <person name="Brun A."/>
            <person name="Danchin E.G.J."/>
            <person name="Duchaussoy F."/>
            <person name="Gibon J."/>
            <person name="Kohler A."/>
            <person name="Lindquist E."/>
            <person name="Pereda V."/>
            <person name="Salamov A."/>
            <person name="Shapiro H.J."/>
            <person name="Wuyts J."/>
            <person name="Blaudez D."/>
            <person name="Buee M."/>
            <person name="Brokstein P."/>
            <person name="Canbaeck B."/>
            <person name="Cohen D."/>
            <person name="Courty P.E."/>
            <person name="Coutinho P.M."/>
            <person name="Delaruelle C."/>
            <person name="Detter J.C."/>
            <person name="Deveau A."/>
            <person name="DiFazio S."/>
            <person name="Duplessis S."/>
            <person name="Fraissinet-Tachet L."/>
            <person name="Lucic E."/>
            <person name="Frey-Klett P."/>
            <person name="Fourrey C."/>
            <person name="Feussner I."/>
            <person name="Gay G."/>
            <person name="Grimwood J."/>
            <person name="Hoegger P.J."/>
            <person name="Jain P."/>
            <person name="Kilaru S."/>
            <person name="Labbe J."/>
            <person name="Lin Y.C."/>
            <person name="Legue V."/>
            <person name="Le Tacon F."/>
            <person name="Marmeisse R."/>
            <person name="Melayah D."/>
            <person name="Montanini B."/>
            <person name="Muratet M."/>
            <person name="Nehls U."/>
            <person name="Niculita-Hirzel H."/>
            <person name="Oudot-Le Secq M.P."/>
            <person name="Peter M."/>
            <person name="Quesneville H."/>
            <person name="Rajashekar B."/>
            <person name="Reich M."/>
            <person name="Rouhier N."/>
            <person name="Schmutz J."/>
            <person name="Yin T."/>
            <person name="Chalot M."/>
            <person name="Henrissat B."/>
            <person name="Kuees U."/>
            <person name="Lucas S."/>
            <person name="Van de Peer Y."/>
            <person name="Podila G.K."/>
            <person name="Polle A."/>
            <person name="Pukkila P.J."/>
            <person name="Richardson P.M."/>
            <person name="Rouze P."/>
            <person name="Sanders I.R."/>
            <person name="Stajich J.E."/>
            <person name="Tunlid A."/>
            <person name="Tuskan G."/>
            <person name="Grigoriev I.V."/>
        </authorList>
    </citation>
    <scope>NUCLEOTIDE SEQUENCE [LARGE SCALE GENOMIC DNA]</scope>
    <source>
        <strain evidence="2">S238N-H82 / ATCC MYA-4686</strain>
    </source>
</reference>
<dbReference type="HOGENOM" id="CLU_161492_0_0_1"/>
<dbReference type="AlphaFoldDB" id="B0DJZ3"/>
<gene>
    <name evidence="1" type="ORF">LACBIDRAFT_330222</name>
</gene>
<evidence type="ECO:0000313" key="2">
    <source>
        <dbReference type="Proteomes" id="UP000001194"/>
    </source>
</evidence>
<dbReference type="Proteomes" id="UP000001194">
    <property type="component" value="Unassembled WGS sequence"/>
</dbReference>
<dbReference type="GeneID" id="6079952"/>
<name>B0DJZ3_LACBS</name>